<evidence type="ECO:0000256" key="1">
    <source>
        <dbReference type="ARBA" id="ARBA00022790"/>
    </source>
</evidence>
<keyword evidence="3" id="KW-1185">Reference proteome</keyword>
<name>A0A498HPM4_MALDO</name>
<gene>
    <name evidence="2" type="ORF">DVH24_025363</name>
</gene>
<dbReference type="EMBL" id="RDQH01000342">
    <property type="protein sequence ID" value="RXH71862.1"/>
    <property type="molecule type" value="Genomic_DNA"/>
</dbReference>
<organism evidence="2 3">
    <name type="scientific">Malus domestica</name>
    <name type="common">Apple</name>
    <name type="synonym">Pyrus malus</name>
    <dbReference type="NCBI Taxonomy" id="3750"/>
    <lineage>
        <taxon>Eukaryota</taxon>
        <taxon>Viridiplantae</taxon>
        <taxon>Streptophyta</taxon>
        <taxon>Embryophyta</taxon>
        <taxon>Tracheophyta</taxon>
        <taxon>Spermatophyta</taxon>
        <taxon>Magnoliopsida</taxon>
        <taxon>eudicotyledons</taxon>
        <taxon>Gunneridae</taxon>
        <taxon>Pentapetalae</taxon>
        <taxon>rosids</taxon>
        <taxon>fabids</taxon>
        <taxon>Rosales</taxon>
        <taxon>Rosaceae</taxon>
        <taxon>Amygdaloideae</taxon>
        <taxon>Maleae</taxon>
        <taxon>Malus</taxon>
    </lineage>
</organism>
<comment type="caution">
    <text evidence="2">The sequence shown here is derived from an EMBL/GenBank/DDBJ whole genome shotgun (WGS) entry which is preliminary data.</text>
</comment>
<dbReference type="GO" id="GO:0008180">
    <property type="term" value="C:COP9 signalosome"/>
    <property type="evidence" value="ECO:0007669"/>
    <property type="project" value="UniProtKB-KW"/>
</dbReference>
<dbReference type="AlphaFoldDB" id="A0A498HPM4"/>
<dbReference type="InterPro" id="IPR045237">
    <property type="entry name" value="COPS7/eIF3m"/>
</dbReference>
<evidence type="ECO:0008006" key="4">
    <source>
        <dbReference type="Google" id="ProtNLM"/>
    </source>
</evidence>
<reference evidence="2 3" key="1">
    <citation type="submission" date="2018-10" db="EMBL/GenBank/DDBJ databases">
        <title>A high-quality apple genome assembly.</title>
        <authorList>
            <person name="Hu J."/>
        </authorList>
    </citation>
    <scope>NUCLEOTIDE SEQUENCE [LARGE SCALE GENOMIC DNA]</scope>
    <source>
        <strain evidence="3">cv. HFTH1</strain>
        <tissue evidence="2">Young leaf</tissue>
    </source>
</reference>
<accession>A0A498HPM4</accession>
<proteinExistence type="predicted"/>
<evidence type="ECO:0000313" key="3">
    <source>
        <dbReference type="Proteomes" id="UP000290289"/>
    </source>
</evidence>
<keyword evidence="1" id="KW-0736">Signalosome</keyword>
<protein>
    <recommendedName>
        <fullName evidence="4">PCI domain-containing protein</fullName>
    </recommendedName>
</protein>
<dbReference type="STRING" id="3750.A0A498HPM4"/>
<dbReference type="Proteomes" id="UP000290289">
    <property type="component" value="Chromosome 16"/>
</dbReference>
<evidence type="ECO:0000313" key="2">
    <source>
        <dbReference type="EMBL" id="RXH71862.1"/>
    </source>
</evidence>
<dbReference type="PANTHER" id="PTHR15350:SF5">
    <property type="entry name" value="COP9 SIGNALOSOME COMPLEX SUBUNIT 7"/>
    <property type="match status" value="1"/>
</dbReference>
<sequence>MRVKTKTATNRIRLKRKRKERGREMRLIFDGGDGKQKQEEVIDHFVKQASSLDGSALGPLVAKVTSHLALFSFSEIIDVPNLERTKNYVYLDVLRLFAHGTWSDYKSKHAKIASSFSRVSNR</sequence>
<dbReference type="PANTHER" id="PTHR15350">
    <property type="entry name" value="COP9 SIGNALOSOME COMPLEX SUBUNIT 7/DENDRITIC CELL PROTEIN GA17"/>
    <property type="match status" value="1"/>
</dbReference>